<comment type="subunit">
    <text evidence="8">Component of the Mediator complex.</text>
</comment>
<organism evidence="9 10">
    <name type="scientific">Lichtheimia corymbifera JMRC:FSU:9682</name>
    <dbReference type="NCBI Taxonomy" id="1263082"/>
    <lineage>
        <taxon>Eukaryota</taxon>
        <taxon>Fungi</taxon>
        <taxon>Fungi incertae sedis</taxon>
        <taxon>Mucoromycota</taxon>
        <taxon>Mucoromycotina</taxon>
        <taxon>Mucoromycetes</taxon>
        <taxon>Mucorales</taxon>
        <taxon>Lichtheimiaceae</taxon>
        <taxon>Lichtheimia</taxon>
    </lineage>
</organism>
<evidence type="ECO:0000256" key="7">
    <source>
        <dbReference type="ARBA" id="ARBA00032012"/>
    </source>
</evidence>
<keyword evidence="10" id="KW-1185">Reference proteome</keyword>
<dbReference type="PANTHER" id="PTHR13321:SF2">
    <property type="entry name" value="MEDIATOR OF RNA POLYMERASE II TRANSCRIPTION SUBUNIT 18"/>
    <property type="match status" value="1"/>
</dbReference>
<evidence type="ECO:0000256" key="5">
    <source>
        <dbReference type="ARBA" id="ARBA00023163"/>
    </source>
</evidence>
<keyword evidence="5 8" id="KW-0804">Transcription</keyword>
<dbReference type="Gene3D" id="2.40.320.10">
    <property type="entry name" value="Hypothetical Protein Pfu-838710-001"/>
    <property type="match status" value="1"/>
</dbReference>
<dbReference type="InterPro" id="IPR019095">
    <property type="entry name" value="Mediator_Med18"/>
</dbReference>
<dbReference type="EMBL" id="CBTN010000011">
    <property type="protein sequence ID" value="CDH51970.1"/>
    <property type="molecule type" value="Genomic_DNA"/>
</dbReference>
<comment type="function">
    <text evidence="8">Component of the Mediator complex, a coactivator involved in the regulated transcription of nearly all RNA polymerase II-dependent genes. Mediator functions as a bridge to convey information from gene-specific regulatory proteins to the basal RNA polymerase II transcription machinery. Mediator is recruited to promoters by direct interactions with regulatory proteins and serves as a scaffold for the assembly of a functional preinitiation complex with RNA polymerase II and the general transcription factors.</text>
</comment>
<dbReference type="Proteomes" id="UP000027586">
    <property type="component" value="Unassembled WGS sequence"/>
</dbReference>
<keyword evidence="6 8" id="KW-0539">Nucleus</keyword>
<protein>
    <recommendedName>
        <fullName evidence="3 8">Mediator of RNA polymerase II transcription subunit 18</fullName>
    </recommendedName>
    <alternativeName>
        <fullName evidence="7 8">Mediator complex subunit 18</fullName>
    </alternativeName>
</protein>
<evidence type="ECO:0000256" key="1">
    <source>
        <dbReference type="ARBA" id="ARBA00004123"/>
    </source>
</evidence>
<dbReference type="GO" id="GO:0016592">
    <property type="term" value="C:mediator complex"/>
    <property type="evidence" value="ECO:0007669"/>
    <property type="project" value="InterPro"/>
</dbReference>
<dbReference type="OrthoDB" id="5348092at2759"/>
<name>A0A068RQK5_9FUNG</name>
<evidence type="ECO:0000256" key="6">
    <source>
        <dbReference type="ARBA" id="ARBA00023242"/>
    </source>
</evidence>
<dbReference type="GO" id="GO:0070847">
    <property type="term" value="C:core mediator complex"/>
    <property type="evidence" value="ECO:0007669"/>
    <property type="project" value="TreeGrafter"/>
</dbReference>
<dbReference type="Pfam" id="PF09637">
    <property type="entry name" value="Med18"/>
    <property type="match status" value="1"/>
</dbReference>
<evidence type="ECO:0000313" key="10">
    <source>
        <dbReference type="Proteomes" id="UP000027586"/>
    </source>
</evidence>
<sequence length="217" mass="24738">MATYECSLAGLIIGTAEKDAILQRLIGICGNEAMIDLFEHEMIFSPTVQTPVGPARNDDVVLRLQSRITSEHDKSLKNRQWYLCMQGHPEPQRGRSVTVRPHVRVQLSGDVFRFMRSLGYSYSFEIVRKGHLIAYEKLLRITITQSYKLKTKVDVSSAVLVDQDQEMWMIEVSSIPVAQEQVNTMAEQLNKFKALLNGVVDLEIVDTRALQNRIHYT</sequence>
<dbReference type="PANTHER" id="PTHR13321">
    <property type="entry name" value="MEDIATOR OF RNA POLYMERASE II TRANSCRIPTION, SUBUNIT 18"/>
    <property type="match status" value="1"/>
</dbReference>
<gene>
    <name evidence="8" type="primary">MED18</name>
    <name evidence="9" type="ORF">LCOR_03510.1</name>
</gene>
<evidence type="ECO:0000256" key="2">
    <source>
        <dbReference type="ARBA" id="ARBA00009814"/>
    </source>
</evidence>
<reference evidence="9" key="1">
    <citation type="submission" date="2013-08" db="EMBL/GenBank/DDBJ databases">
        <title>Gene expansion shapes genome architecture in the human pathogen Lichtheimia corymbifera: an evolutionary genomics analysis in the ancient terrestrial Mucorales (Mucoromycotina).</title>
        <authorList>
            <person name="Schwartze V.U."/>
            <person name="Winter S."/>
            <person name="Shelest E."/>
            <person name="Marcet-Houben M."/>
            <person name="Horn F."/>
            <person name="Wehner S."/>
            <person name="Hoffmann K."/>
            <person name="Riege K."/>
            <person name="Sammeth M."/>
            <person name="Nowrousian M."/>
            <person name="Valiante V."/>
            <person name="Linde J."/>
            <person name="Jacobsen I.D."/>
            <person name="Marz M."/>
            <person name="Brakhage A.A."/>
            <person name="Gabaldon T."/>
            <person name="Bocker S."/>
            <person name="Voigt K."/>
        </authorList>
    </citation>
    <scope>NUCLEOTIDE SEQUENCE [LARGE SCALE GENOMIC DNA]</scope>
    <source>
        <strain evidence="9">FSU 9682</strain>
    </source>
</reference>
<evidence type="ECO:0000256" key="8">
    <source>
        <dbReference type="RuleBase" id="RU364150"/>
    </source>
</evidence>
<dbReference type="STRING" id="1263082.A0A068RQK5"/>
<evidence type="ECO:0000256" key="3">
    <source>
        <dbReference type="ARBA" id="ARBA00019612"/>
    </source>
</evidence>
<accession>A0A068RQK5</accession>
<dbReference type="GO" id="GO:0006357">
    <property type="term" value="P:regulation of transcription by RNA polymerase II"/>
    <property type="evidence" value="ECO:0007669"/>
    <property type="project" value="InterPro"/>
</dbReference>
<evidence type="ECO:0000256" key="4">
    <source>
        <dbReference type="ARBA" id="ARBA00023015"/>
    </source>
</evidence>
<dbReference type="GO" id="GO:0006369">
    <property type="term" value="P:termination of RNA polymerase II transcription"/>
    <property type="evidence" value="ECO:0007669"/>
    <property type="project" value="TreeGrafter"/>
</dbReference>
<comment type="subcellular location">
    <subcellularLocation>
        <location evidence="1 8">Nucleus</location>
    </subcellularLocation>
</comment>
<dbReference type="VEuPathDB" id="FungiDB:LCOR_03510.1"/>
<proteinExistence type="inferred from homology"/>
<comment type="caution">
    <text evidence="9">The sequence shown here is derived from an EMBL/GenBank/DDBJ whole genome shotgun (WGS) entry which is preliminary data.</text>
</comment>
<dbReference type="AlphaFoldDB" id="A0A068RQK5"/>
<keyword evidence="8" id="KW-0010">Activator</keyword>
<evidence type="ECO:0000313" key="9">
    <source>
        <dbReference type="EMBL" id="CDH51970.1"/>
    </source>
</evidence>
<dbReference type="GO" id="GO:0003712">
    <property type="term" value="F:transcription coregulator activity"/>
    <property type="evidence" value="ECO:0007669"/>
    <property type="project" value="InterPro"/>
</dbReference>
<comment type="similarity">
    <text evidence="2 8">Belongs to the Mediator complex subunit 18 family.</text>
</comment>
<keyword evidence="4 8" id="KW-0805">Transcription regulation</keyword>